<evidence type="ECO:0000313" key="1">
    <source>
        <dbReference type="EMBL" id="MBX55125.1"/>
    </source>
</evidence>
<accession>A0A2P2PK99</accession>
<dbReference type="EMBL" id="GGEC01074641">
    <property type="protein sequence ID" value="MBX55125.1"/>
    <property type="molecule type" value="Transcribed_RNA"/>
</dbReference>
<sequence length="44" mass="5490">MEWTLYTKRIKLQRLKSNSQWQRRKSTALDNNLIWQIHYTLAKK</sequence>
<organism evidence="1">
    <name type="scientific">Rhizophora mucronata</name>
    <name type="common">Asiatic mangrove</name>
    <dbReference type="NCBI Taxonomy" id="61149"/>
    <lineage>
        <taxon>Eukaryota</taxon>
        <taxon>Viridiplantae</taxon>
        <taxon>Streptophyta</taxon>
        <taxon>Embryophyta</taxon>
        <taxon>Tracheophyta</taxon>
        <taxon>Spermatophyta</taxon>
        <taxon>Magnoliopsida</taxon>
        <taxon>eudicotyledons</taxon>
        <taxon>Gunneridae</taxon>
        <taxon>Pentapetalae</taxon>
        <taxon>rosids</taxon>
        <taxon>fabids</taxon>
        <taxon>Malpighiales</taxon>
        <taxon>Rhizophoraceae</taxon>
        <taxon>Rhizophora</taxon>
    </lineage>
</organism>
<dbReference type="AlphaFoldDB" id="A0A2P2PK99"/>
<reference evidence="1" key="1">
    <citation type="submission" date="2018-02" db="EMBL/GenBank/DDBJ databases">
        <title>Rhizophora mucronata_Transcriptome.</title>
        <authorList>
            <person name="Meera S.P."/>
            <person name="Sreeshan A."/>
            <person name="Augustine A."/>
        </authorList>
    </citation>
    <scope>NUCLEOTIDE SEQUENCE</scope>
    <source>
        <tissue evidence="1">Leaf</tissue>
    </source>
</reference>
<proteinExistence type="predicted"/>
<name>A0A2P2PK99_RHIMU</name>
<protein>
    <submittedName>
        <fullName evidence="1">Uncharacterized protein</fullName>
    </submittedName>
</protein>